<reference evidence="2" key="1">
    <citation type="journal article" date="2018" name="Genome Biol. Evol.">
        <title>Genomics and development of Lentinus tigrinus, a white-rot wood-decaying mushroom with dimorphic fruiting bodies.</title>
        <authorList>
            <person name="Wu B."/>
            <person name="Xu Z."/>
            <person name="Knudson A."/>
            <person name="Carlson A."/>
            <person name="Chen N."/>
            <person name="Kovaka S."/>
            <person name="LaButti K."/>
            <person name="Lipzen A."/>
            <person name="Pennachio C."/>
            <person name="Riley R."/>
            <person name="Schakwitz W."/>
            <person name="Umezawa K."/>
            <person name="Ohm R.A."/>
            <person name="Grigoriev I.V."/>
            <person name="Nagy L.G."/>
            <person name="Gibbons J."/>
            <person name="Hibbett D."/>
        </authorList>
    </citation>
    <scope>NUCLEOTIDE SEQUENCE [LARGE SCALE GENOMIC DNA]</scope>
    <source>
        <strain evidence="2">ALCF2SS1-6</strain>
    </source>
</reference>
<organism evidence="2 3">
    <name type="scientific">Lentinus tigrinus ALCF2SS1-6</name>
    <dbReference type="NCBI Taxonomy" id="1328759"/>
    <lineage>
        <taxon>Eukaryota</taxon>
        <taxon>Fungi</taxon>
        <taxon>Dikarya</taxon>
        <taxon>Basidiomycota</taxon>
        <taxon>Agaricomycotina</taxon>
        <taxon>Agaricomycetes</taxon>
        <taxon>Polyporales</taxon>
        <taxon>Polyporaceae</taxon>
        <taxon>Lentinus</taxon>
    </lineage>
</organism>
<dbReference type="AlphaFoldDB" id="A0A5C2RNX0"/>
<sequence length="213" mass="23964">MAVSENEHGRPRGSFHVRDSHLRRSCTLKVALAMLRQALNTHAARRPGRVSPEQARGSLFERIDGANGTACSPRRYRAAWHLAHSPPANGRSERHMPAHPDHGAIMKGKRVLSGSSAPFRKPFCPGRARHGSGAWCWECNMRARRGRCPSRRGGVFPSCVQPCDSLRELRAARRTDDETTSDEWARRTRRPLPGLVRRTREARLDKQTLAQAR</sequence>
<name>A0A5C2RNX0_9APHY</name>
<evidence type="ECO:0000313" key="3">
    <source>
        <dbReference type="Proteomes" id="UP000313359"/>
    </source>
</evidence>
<dbReference type="EMBL" id="ML122338">
    <property type="protein sequence ID" value="RPD52830.1"/>
    <property type="molecule type" value="Genomic_DNA"/>
</dbReference>
<evidence type="ECO:0000313" key="2">
    <source>
        <dbReference type="EMBL" id="RPD52830.1"/>
    </source>
</evidence>
<accession>A0A5C2RNX0</accession>
<proteinExistence type="predicted"/>
<gene>
    <name evidence="2" type="ORF">L227DRAFT_428366</name>
</gene>
<keyword evidence="3" id="KW-1185">Reference proteome</keyword>
<evidence type="ECO:0000256" key="1">
    <source>
        <dbReference type="SAM" id="MobiDB-lite"/>
    </source>
</evidence>
<dbReference type="Proteomes" id="UP000313359">
    <property type="component" value="Unassembled WGS sequence"/>
</dbReference>
<feature type="region of interest" description="Disordered" evidence="1">
    <location>
        <begin position="172"/>
        <end position="191"/>
    </location>
</feature>
<protein>
    <submittedName>
        <fullName evidence="2">Uncharacterized protein</fullName>
    </submittedName>
</protein>
<feature type="region of interest" description="Disordered" evidence="1">
    <location>
        <begin position="1"/>
        <end position="20"/>
    </location>
</feature>